<comment type="caution">
    <text evidence="1">The sequence shown here is derived from an EMBL/GenBank/DDBJ whole genome shotgun (WGS) entry which is preliminary data.</text>
</comment>
<sequence>MGIVKLPSLPDMVFPSNSITIHELLTDCKISFGLLDALKLVNLDPPDIKVSVSAEWQHSQYDFQLILVQKQISSRFITPLIGLLPPHTKEHYMIVQRSN</sequence>
<gene>
    <name evidence="1" type="ORF">RF11_07335</name>
</gene>
<dbReference type="InterPro" id="IPR007303">
    <property type="entry name" value="TIP41-like"/>
</dbReference>
<dbReference type="AlphaFoldDB" id="A0A0C2JEQ2"/>
<organism evidence="1 2">
    <name type="scientific">Thelohanellus kitauei</name>
    <name type="common">Myxosporean</name>
    <dbReference type="NCBI Taxonomy" id="669202"/>
    <lineage>
        <taxon>Eukaryota</taxon>
        <taxon>Metazoa</taxon>
        <taxon>Cnidaria</taxon>
        <taxon>Myxozoa</taxon>
        <taxon>Myxosporea</taxon>
        <taxon>Bivalvulida</taxon>
        <taxon>Platysporina</taxon>
        <taxon>Myxobolidae</taxon>
        <taxon>Thelohanellus</taxon>
    </lineage>
</organism>
<dbReference type="EMBL" id="JWZT01003122">
    <property type="protein sequence ID" value="KII67708.1"/>
    <property type="molecule type" value="Genomic_DNA"/>
</dbReference>
<proteinExistence type="predicted"/>
<dbReference type="Pfam" id="PF04176">
    <property type="entry name" value="TIP41"/>
    <property type="match status" value="1"/>
</dbReference>
<reference evidence="1 2" key="1">
    <citation type="journal article" date="2014" name="Genome Biol. Evol.">
        <title>The genome of the myxosporean Thelohanellus kitauei shows adaptations to nutrient acquisition within its fish host.</title>
        <authorList>
            <person name="Yang Y."/>
            <person name="Xiong J."/>
            <person name="Zhou Z."/>
            <person name="Huo F."/>
            <person name="Miao W."/>
            <person name="Ran C."/>
            <person name="Liu Y."/>
            <person name="Zhang J."/>
            <person name="Feng J."/>
            <person name="Wang M."/>
            <person name="Wang M."/>
            <person name="Wang L."/>
            <person name="Yao B."/>
        </authorList>
    </citation>
    <scope>NUCLEOTIDE SEQUENCE [LARGE SCALE GENOMIC DNA]</scope>
    <source>
        <strain evidence="1">Wuqing</strain>
    </source>
</reference>
<name>A0A0C2JEQ2_THEKT</name>
<dbReference type="OrthoDB" id="10253878at2759"/>
<keyword evidence="2" id="KW-1185">Reference proteome</keyword>
<evidence type="ECO:0000313" key="1">
    <source>
        <dbReference type="EMBL" id="KII67708.1"/>
    </source>
</evidence>
<evidence type="ECO:0000313" key="2">
    <source>
        <dbReference type="Proteomes" id="UP000031668"/>
    </source>
</evidence>
<protein>
    <submittedName>
        <fullName evidence="1">Uncharacterized protein</fullName>
    </submittedName>
</protein>
<accession>A0A0C2JEQ2</accession>
<dbReference type="Proteomes" id="UP000031668">
    <property type="component" value="Unassembled WGS sequence"/>
</dbReference>